<dbReference type="EMBL" id="BJXC01000012">
    <property type="protein sequence ID" value="GEM52164.1"/>
    <property type="molecule type" value="Genomic_DNA"/>
</dbReference>
<accession>A0A511NH82</accession>
<evidence type="ECO:0000256" key="1">
    <source>
        <dbReference type="SAM" id="Phobius"/>
    </source>
</evidence>
<evidence type="ECO:0000313" key="2">
    <source>
        <dbReference type="EMBL" id="GEM52164.1"/>
    </source>
</evidence>
<feature type="transmembrane region" description="Helical" evidence="1">
    <location>
        <begin position="25"/>
        <end position="45"/>
    </location>
</feature>
<protein>
    <recommendedName>
        <fullName evidence="4">Redox-active disulfide protein 2</fullName>
    </recommendedName>
</protein>
<keyword evidence="1" id="KW-1133">Transmembrane helix</keyword>
<name>A0A511NH82_9FLAO</name>
<proteinExistence type="predicted"/>
<dbReference type="OrthoDB" id="771226at2"/>
<dbReference type="RefSeq" id="WP_019974968.1">
    <property type="nucleotide sequence ID" value="NZ_BJXC01000012.1"/>
</dbReference>
<gene>
    <name evidence="2" type="ORF">EB1_19540</name>
</gene>
<dbReference type="STRING" id="1218108.GCA_000382425_01466"/>
<organism evidence="2 3">
    <name type="scientific">Empedobacter brevis NBRC 14943 = ATCC 43319</name>
    <dbReference type="NCBI Taxonomy" id="1218108"/>
    <lineage>
        <taxon>Bacteria</taxon>
        <taxon>Pseudomonadati</taxon>
        <taxon>Bacteroidota</taxon>
        <taxon>Flavobacteriia</taxon>
        <taxon>Flavobacteriales</taxon>
        <taxon>Weeksellaceae</taxon>
        <taxon>Empedobacter</taxon>
    </lineage>
</organism>
<dbReference type="AlphaFoldDB" id="A0A511NH82"/>
<keyword evidence="1" id="KW-0472">Membrane</keyword>
<dbReference type="GeneID" id="84649667"/>
<evidence type="ECO:0000313" key="3">
    <source>
        <dbReference type="Proteomes" id="UP000321245"/>
    </source>
</evidence>
<feature type="transmembrane region" description="Helical" evidence="1">
    <location>
        <begin position="51"/>
        <end position="72"/>
    </location>
</feature>
<dbReference type="Proteomes" id="UP000321245">
    <property type="component" value="Unassembled WGS sequence"/>
</dbReference>
<comment type="caution">
    <text evidence="2">The sequence shown here is derived from an EMBL/GenBank/DDBJ whole genome shotgun (WGS) entry which is preliminary data.</text>
</comment>
<keyword evidence="3" id="KW-1185">Reference proteome</keyword>
<keyword evidence="1" id="KW-0812">Transmembrane</keyword>
<evidence type="ECO:0008006" key="4">
    <source>
        <dbReference type="Google" id="ProtNLM"/>
    </source>
</evidence>
<sequence length="87" mass="9999">MNTKKNLSEYTDEELRTTQKQTKTIVMTLGSFMLIVFIFLIYSAIKTKNYALIAVGCGTSIAFMPLMTRFSMINKEFKSRKNNSKNL</sequence>
<reference evidence="2 3" key="1">
    <citation type="submission" date="2019-07" db="EMBL/GenBank/DDBJ databases">
        <title>Whole genome shotgun sequence of Empedobacter brevis NBRC 14943.</title>
        <authorList>
            <person name="Hosoyama A."/>
            <person name="Uohara A."/>
            <person name="Ohji S."/>
            <person name="Ichikawa N."/>
        </authorList>
    </citation>
    <scope>NUCLEOTIDE SEQUENCE [LARGE SCALE GENOMIC DNA]</scope>
    <source>
        <strain evidence="2 3">NBRC 14943</strain>
    </source>
</reference>